<reference evidence="14" key="1">
    <citation type="submission" date="2016-07" db="EMBL/GenBank/DDBJ databases">
        <title>Sequence Frankia sp. strain CcI1.17.</title>
        <authorList>
            <person name="Ghodhbane-Gtari F."/>
            <person name="Swanson E."/>
            <person name="Gueddou A."/>
            <person name="Morris K."/>
            <person name="Hezbri K."/>
            <person name="Ktari A."/>
            <person name="Nouioui I."/>
            <person name="Abebe-Akele F."/>
            <person name="Simpson S."/>
            <person name="Thomas K."/>
            <person name="Gtari M."/>
            <person name="Tisa L.S."/>
            <person name="Hurst S."/>
        </authorList>
    </citation>
    <scope>NUCLEOTIDE SEQUENCE [LARGE SCALE GENOMIC DNA]</scope>
    <source>
        <strain evidence="14">Cc1.17</strain>
    </source>
</reference>
<evidence type="ECO:0000256" key="12">
    <source>
        <dbReference type="SAM" id="MobiDB-lite"/>
    </source>
</evidence>
<dbReference type="Proteomes" id="UP000179627">
    <property type="component" value="Unassembled WGS sequence"/>
</dbReference>
<dbReference type="GO" id="GO:0005737">
    <property type="term" value="C:cytoplasm"/>
    <property type="evidence" value="ECO:0007669"/>
    <property type="project" value="UniProtKB-SubCell"/>
</dbReference>
<keyword evidence="14" id="KW-1185">Reference proteome</keyword>
<evidence type="ECO:0000313" key="13">
    <source>
        <dbReference type="EMBL" id="OHV44301.1"/>
    </source>
</evidence>
<evidence type="ECO:0000256" key="9">
    <source>
        <dbReference type="ARBA" id="ARBA00030757"/>
    </source>
</evidence>
<evidence type="ECO:0000256" key="7">
    <source>
        <dbReference type="ARBA" id="ARBA00022679"/>
    </source>
</evidence>
<dbReference type="EMBL" id="MBLM01000023">
    <property type="protein sequence ID" value="OHV44301.1"/>
    <property type="molecule type" value="Genomic_DNA"/>
</dbReference>
<dbReference type="InterPro" id="IPR027573">
    <property type="entry name" value="Methyltran_FxLD"/>
</dbReference>
<name>A0A1S1REU5_9ACTN</name>
<dbReference type="SUPFAM" id="SSF53335">
    <property type="entry name" value="S-adenosyl-L-methionine-dependent methyltransferases"/>
    <property type="match status" value="1"/>
</dbReference>
<evidence type="ECO:0000256" key="2">
    <source>
        <dbReference type="ARBA" id="ARBA00005369"/>
    </source>
</evidence>
<keyword evidence="7 13" id="KW-0808">Transferase</keyword>
<comment type="subcellular location">
    <subcellularLocation>
        <location evidence="1">Cytoplasm</location>
    </subcellularLocation>
</comment>
<dbReference type="GO" id="GO:0032259">
    <property type="term" value="P:methylation"/>
    <property type="evidence" value="ECO:0007669"/>
    <property type="project" value="UniProtKB-KW"/>
</dbReference>
<proteinExistence type="inferred from homology"/>
<keyword evidence="5" id="KW-0963">Cytoplasm</keyword>
<evidence type="ECO:0000256" key="11">
    <source>
        <dbReference type="ARBA" id="ARBA00031350"/>
    </source>
</evidence>
<dbReference type="GO" id="GO:0004719">
    <property type="term" value="F:protein-L-isoaspartate (D-aspartate) O-methyltransferase activity"/>
    <property type="evidence" value="ECO:0007669"/>
    <property type="project" value="UniProtKB-EC"/>
</dbReference>
<evidence type="ECO:0000256" key="6">
    <source>
        <dbReference type="ARBA" id="ARBA00022603"/>
    </source>
</evidence>
<accession>A0A1S1REU5</accession>
<comment type="similarity">
    <text evidence="2">Belongs to the methyltransferase superfamily. L-isoaspartyl/D-aspartyl protein methyltransferase family.</text>
</comment>
<keyword evidence="8" id="KW-0949">S-adenosyl-L-methionine</keyword>
<keyword evidence="6 13" id="KW-0489">Methyltransferase</keyword>
<dbReference type="NCBIfam" id="TIGR04364">
    <property type="entry name" value="methyltran_FxLD"/>
    <property type="match status" value="1"/>
</dbReference>
<dbReference type="OrthoDB" id="4035289at2"/>
<evidence type="ECO:0000256" key="10">
    <source>
        <dbReference type="ARBA" id="ARBA00031323"/>
    </source>
</evidence>
<dbReference type="PANTHER" id="PTHR11579:SF0">
    <property type="entry name" value="PROTEIN-L-ISOASPARTATE(D-ASPARTATE) O-METHYLTRANSFERASE"/>
    <property type="match status" value="1"/>
</dbReference>
<dbReference type="Pfam" id="PF01135">
    <property type="entry name" value="PCMT"/>
    <property type="match status" value="1"/>
</dbReference>
<evidence type="ECO:0000256" key="1">
    <source>
        <dbReference type="ARBA" id="ARBA00004496"/>
    </source>
</evidence>
<feature type="region of interest" description="Disordered" evidence="12">
    <location>
        <begin position="411"/>
        <end position="472"/>
    </location>
</feature>
<sequence length="472" mass="51014">MLPVDAVQDGTAGVLDQEQADGLRARLVDGLLAGGWIRTAEVEAAFRAVPRHLFTPEASLEAAYADTVVRTKFDADGAAISSVSAPWLQATMIEQARLTAGMRCLELGSGGYNAALLAEVVGPAGEVTTIDIDPEITDRAARFLATAGYGQVQVLTRDGWHGAAEHAPFDAIIVTAQAVDIPPAWVDQLVDDGRLVIPLRLRGLSRGIAFERHGSRLVSRETQMCGFVRMQGAGASPMRRLALRGGEIALRFDGNYPAQPELFDGILDSPRVDVWTGVRIPPITSFDTLKLWLATVFDDYCELDVAKDAAIESLAPAGRPPGDAIVNDASIAYLTCPKIAESLHEFRVHAFGPDATTLAEDLADQIRIWERDHRNGPGPRITAHPLGTPDHDLPPGHTLDRAHTRITITWPQPADPGAPHHGSGSGQARSRWAWERRQGHAGQTVDSVTYCSTRTRSGPFTRGTQRVSRERP</sequence>
<dbReference type="AlphaFoldDB" id="A0A1S1REU5"/>
<comment type="caution">
    <text evidence="13">The sequence shown here is derived from an EMBL/GenBank/DDBJ whole genome shotgun (WGS) entry which is preliminary data.</text>
</comment>
<dbReference type="Gene3D" id="3.40.50.150">
    <property type="entry name" value="Vaccinia Virus protein VP39"/>
    <property type="match status" value="1"/>
</dbReference>
<evidence type="ECO:0000256" key="5">
    <source>
        <dbReference type="ARBA" id="ARBA00022490"/>
    </source>
</evidence>
<evidence type="ECO:0000256" key="3">
    <source>
        <dbReference type="ARBA" id="ARBA00011890"/>
    </source>
</evidence>
<dbReference type="PANTHER" id="PTHR11579">
    <property type="entry name" value="PROTEIN-L-ISOASPARTATE O-METHYLTRANSFERASE"/>
    <property type="match status" value="1"/>
</dbReference>
<dbReference type="CDD" id="cd02440">
    <property type="entry name" value="AdoMet_MTases"/>
    <property type="match status" value="1"/>
</dbReference>
<dbReference type="EC" id="2.1.1.77" evidence="3"/>
<gene>
    <name evidence="13" type="ORF">CC117_32390</name>
</gene>
<dbReference type="InterPro" id="IPR000682">
    <property type="entry name" value="PCMT"/>
</dbReference>
<evidence type="ECO:0000313" key="14">
    <source>
        <dbReference type="Proteomes" id="UP000179627"/>
    </source>
</evidence>
<dbReference type="InterPro" id="IPR029063">
    <property type="entry name" value="SAM-dependent_MTases_sf"/>
</dbReference>
<evidence type="ECO:0000256" key="8">
    <source>
        <dbReference type="ARBA" id="ARBA00022691"/>
    </source>
</evidence>
<organism evidence="13 14">
    <name type="scientific">Parafrankia colletiae</name>
    <dbReference type="NCBI Taxonomy" id="573497"/>
    <lineage>
        <taxon>Bacteria</taxon>
        <taxon>Bacillati</taxon>
        <taxon>Actinomycetota</taxon>
        <taxon>Actinomycetes</taxon>
        <taxon>Frankiales</taxon>
        <taxon>Frankiaceae</taxon>
        <taxon>Parafrankia</taxon>
    </lineage>
</organism>
<evidence type="ECO:0000256" key="4">
    <source>
        <dbReference type="ARBA" id="ARBA00013346"/>
    </source>
</evidence>
<feature type="compositionally biased region" description="Polar residues" evidence="12">
    <location>
        <begin position="444"/>
        <end position="466"/>
    </location>
</feature>
<protein>
    <recommendedName>
        <fullName evidence="4">Protein-L-isoaspartate O-methyltransferase</fullName>
        <ecNumber evidence="3">2.1.1.77</ecNumber>
    </recommendedName>
    <alternativeName>
        <fullName evidence="11">L-isoaspartyl protein carboxyl methyltransferase</fullName>
    </alternativeName>
    <alternativeName>
        <fullName evidence="9">Protein L-isoaspartyl methyltransferase</fullName>
    </alternativeName>
    <alternativeName>
        <fullName evidence="10">Protein-beta-aspartate methyltransferase</fullName>
    </alternativeName>
</protein>